<proteinExistence type="predicted"/>
<feature type="region of interest" description="Disordered" evidence="1">
    <location>
        <begin position="105"/>
        <end position="132"/>
    </location>
</feature>
<dbReference type="AlphaFoldDB" id="A0A7G2FFK3"/>
<feature type="region of interest" description="Disordered" evidence="1">
    <location>
        <begin position="1"/>
        <end position="82"/>
    </location>
</feature>
<dbReference type="EMBL" id="LR881470">
    <property type="protein sequence ID" value="CAD5332901.1"/>
    <property type="molecule type" value="Genomic_DNA"/>
</dbReference>
<protein>
    <submittedName>
        <fullName evidence="2">(thale cress) hypothetical protein</fullName>
    </submittedName>
</protein>
<feature type="compositionally biased region" description="Low complexity" evidence="1">
    <location>
        <begin position="1"/>
        <end position="20"/>
    </location>
</feature>
<sequence length="230" mass="24721">MNALRGATATTSSTGGQTVTPIPGKFHMSTSIPAKASAPPTPHGSLLGALLESPPPPNDDLRPATEEPHQVTPQAGAPGDQHVETGVRVEPSKTFQSMMNHLSHRLSTHQSARGNPERRPPQHPAGYTGEGARDAELVVTNITVPNEAAIVALRNAVWYDSLFRDDITLHAPSTLGDALHRASRYIELEEENLILSRKHNPVKAAPTKDIITIKTNTDENLVPSNTLTRT</sequence>
<accession>A0A7G2FFK3</accession>
<gene>
    <name evidence="2" type="ORF">AT9943_LOCUS20281</name>
</gene>
<dbReference type="Proteomes" id="UP000516314">
    <property type="component" value="Chromosome 5"/>
</dbReference>
<evidence type="ECO:0000256" key="1">
    <source>
        <dbReference type="SAM" id="MobiDB-lite"/>
    </source>
</evidence>
<evidence type="ECO:0000313" key="3">
    <source>
        <dbReference type="Proteomes" id="UP000516314"/>
    </source>
</evidence>
<reference evidence="2 3" key="1">
    <citation type="submission" date="2020-09" db="EMBL/GenBank/DDBJ databases">
        <authorList>
            <person name="Ashkenazy H."/>
        </authorList>
    </citation>
    <scope>NUCLEOTIDE SEQUENCE [LARGE SCALE GENOMIC DNA]</scope>
    <source>
        <strain evidence="3">cv. Cdm-0</strain>
    </source>
</reference>
<name>A0A7G2FFK3_ARATH</name>
<organism evidence="2 3">
    <name type="scientific">Arabidopsis thaliana</name>
    <name type="common">Mouse-ear cress</name>
    <dbReference type="NCBI Taxonomy" id="3702"/>
    <lineage>
        <taxon>Eukaryota</taxon>
        <taxon>Viridiplantae</taxon>
        <taxon>Streptophyta</taxon>
        <taxon>Embryophyta</taxon>
        <taxon>Tracheophyta</taxon>
        <taxon>Spermatophyta</taxon>
        <taxon>Magnoliopsida</taxon>
        <taxon>eudicotyledons</taxon>
        <taxon>Gunneridae</taxon>
        <taxon>Pentapetalae</taxon>
        <taxon>rosids</taxon>
        <taxon>malvids</taxon>
        <taxon>Brassicales</taxon>
        <taxon>Brassicaceae</taxon>
        <taxon>Camelineae</taxon>
        <taxon>Arabidopsis</taxon>
    </lineage>
</organism>
<feature type="compositionally biased region" description="Basic and acidic residues" evidence="1">
    <location>
        <begin position="59"/>
        <end position="69"/>
    </location>
</feature>
<evidence type="ECO:0000313" key="2">
    <source>
        <dbReference type="EMBL" id="CAD5332901.1"/>
    </source>
</evidence>